<keyword evidence="3" id="KW-1185">Reference proteome</keyword>
<sequence>MNVVVQRARHPLLSDYIHSAVSALLPFIHKGLVERVVVIFYDEQQIPAERFVFKISVNQSGSSNVIENELEFTLRSFLVKLSASGSLTKPLTNGSRWEITAYFRALPGHGNKEELLWVPTDTKQWQLPPVITPIKSMSSEPLKVQLYVEHPSSAEPKDSKGKCIVE</sequence>
<reference evidence="2" key="2">
    <citation type="submission" date="2023-06" db="EMBL/GenBank/DDBJ databases">
        <authorList>
            <person name="Ma L."/>
            <person name="Liu K.-W."/>
            <person name="Li Z."/>
            <person name="Hsiao Y.-Y."/>
            <person name="Qi Y."/>
            <person name="Fu T."/>
            <person name="Tang G."/>
            <person name="Zhang D."/>
            <person name="Sun W.-H."/>
            <person name="Liu D.-K."/>
            <person name="Li Y."/>
            <person name="Chen G.-Z."/>
            <person name="Liu X.-D."/>
            <person name="Liao X.-Y."/>
            <person name="Jiang Y.-T."/>
            <person name="Yu X."/>
            <person name="Hao Y."/>
            <person name="Huang J."/>
            <person name="Zhao X.-W."/>
            <person name="Ke S."/>
            <person name="Chen Y.-Y."/>
            <person name="Wu W.-L."/>
            <person name="Hsu J.-L."/>
            <person name="Lin Y.-F."/>
            <person name="Huang M.-D."/>
            <person name="Li C.-Y."/>
            <person name="Huang L."/>
            <person name="Wang Z.-W."/>
            <person name="Zhao X."/>
            <person name="Zhong W.-Y."/>
            <person name="Peng D.-H."/>
            <person name="Ahmad S."/>
            <person name="Lan S."/>
            <person name="Zhang J.-S."/>
            <person name="Tsai W.-C."/>
            <person name="Van De Peer Y."/>
            <person name="Liu Z.-J."/>
        </authorList>
    </citation>
    <scope>NUCLEOTIDE SEQUENCE</scope>
    <source>
        <strain evidence="2">CP</strain>
        <tissue evidence="2">Leaves</tissue>
    </source>
</reference>
<dbReference type="Proteomes" id="UP001180020">
    <property type="component" value="Unassembled WGS sequence"/>
</dbReference>
<dbReference type="PROSITE" id="PS50815">
    <property type="entry name" value="HORMA"/>
    <property type="match status" value="1"/>
</dbReference>
<comment type="caution">
    <text evidence="2">The sequence shown here is derived from an EMBL/GenBank/DDBJ whole genome shotgun (WGS) entry which is preliminary data.</text>
</comment>
<organism evidence="2 3">
    <name type="scientific">Acorus calamus</name>
    <name type="common">Sweet flag</name>
    <dbReference type="NCBI Taxonomy" id="4465"/>
    <lineage>
        <taxon>Eukaryota</taxon>
        <taxon>Viridiplantae</taxon>
        <taxon>Streptophyta</taxon>
        <taxon>Embryophyta</taxon>
        <taxon>Tracheophyta</taxon>
        <taxon>Spermatophyta</taxon>
        <taxon>Magnoliopsida</taxon>
        <taxon>Liliopsida</taxon>
        <taxon>Acoraceae</taxon>
        <taxon>Acorus</taxon>
    </lineage>
</organism>
<accession>A0AAV9EGH1</accession>
<name>A0AAV9EGH1_ACOCL</name>
<evidence type="ECO:0000313" key="2">
    <source>
        <dbReference type="EMBL" id="KAK1311423.1"/>
    </source>
</evidence>
<dbReference type="PANTHER" id="PTHR11842:SF10">
    <property type="entry name" value="MITOTIC SPINDLE ASSEMBLY CHECKPOINT PROTEIN MAD2B"/>
    <property type="match status" value="1"/>
</dbReference>
<dbReference type="InterPro" id="IPR036570">
    <property type="entry name" value="HORMA_dom_sf"/>
</dbReference>
<reference evidence="2" key="1">
    <citation type="journal article" date="2023" name="Nat. Commun.">
        <title>Diploid and tetraploid genomes of Acorus and the evolution of monocots.</title>
        <authorList>
            <person name="Ma L."/>
            <person name="Liu K.W."/>
            <person name="Li Z."/>
            <person name="Hsiao Y.Y."/>
            <person name="Qi Y."/>
            <person name="Fu T."/>
            <person name="Tang G.D."/>
            <person name="Zhang D."/>
            <person name="Sun W.H."/>
            <person name="Liu D.K."/>
            <person name="Li Y."/>
            <person name="Chen G.Z."/>
            <person name="Liu X.D."/>
            <person name="Liao X.Y."/>
            <person name="Jiang Y.T."/>
            <person name="Yu X."/>
            <person name="Hao Y."/>
            <person name="Huang J."/>
            <person name="Zhao X.W."/>
            <person name="Ke S."/>
            <person name="Chen Y.Y."/>
            <person name="Wu W.L."/>
            <person name="Hsu J.L."/>
            <person name="Lin Y.F."/>
            <person name="Huang M.D."/>
            <person name="Li C.Y."/>
            <person name="Huang L."/>
            <person name="Wang Z.W."/>
            <person name="Zhao X."/>
            <person name="Zhong W.Y."/>
            <person name="Peng D.H."/>
            <person name="Ahmad S."/>
            <person name="Lan S."/>
            <person name="Zhang J.S."/>
            <person name="Tsai W.C."/>
            <person name="Van de Peer Y."/>
            <person name="Liu Z.J."/>
        </authorList>
    </citation>
    <scope>NUCLEOTIDE SEQUENCE</scope>
    <source>
        <strain evidence="2">CP</strain>
    </source>
</reference>
<evidence type="ECO:0000313" key="3">
    <source>
        <dbReference type="Proteomes" id="UP001180020"/>
    </source>
</evidence>
<proteinExistence type="predicted"/>
<feature type="domain" description="HORMA" evidence="1">
    <location>
        <begin position="1"/>
        <end position="148"/>
    </location>
</feature>
<dbReference type="InterPro" id="IPR003511">
    <property type="entry name" value="HORMA_dom"/>
</dbReference>
<dbReference type="EMBL" id="JAUJYO010000008">
    <property type="protein sequence ID" value="KAK1311423.1"/>
    <property type="molecule type" value="Genomic_DNA"/>
</dbReference>
<dbReference type="AlphaFoldDB" id="A0AAV9EGH1"/>
<dbReference type="GO" id="GO:0016035">
    <property type="term" value="C:zeta DNA polymerase complex"/>
    <property type="evidence" value="ECO:0007669"/>
    <property type="project" value="TreeGrafter"/>
</dbReference>
<dbReference type="SUPFAM" id="SSF56019">
    <property type="entry name" value="The spindle assembly checkpoint protein mad2"/>
    <property type="match status" value="1"/>
</dbReference>
<dbReference type="InterPro" id="IPR045091">
    <property type="entry name" value="Mad2-like"/>
</dbReference>
<evidence type="ECO:0000259" key="1">
    <source>
        <dbReference type="PROSITE" id="PS50815"/>
    </source>
</evidence>
<dbReference type="PANTHER" id="PTHR11842">
    <property type="entry name" value="MITOTIC SPINDLE ASSEMBLY CHECKPOINT PROTEIN MAD2"/>
    <property type="match status" value="1"/>
</dbReference>
<dbReference type="Gene3D" id="3.30.900.10">
    <property type="entry name" value="HORMA domain"/>
    <property type="match status" value="1"/>
</dbReference>
<protein>
    <recommendedName>
        <fullName evidence="1">HORMA domain-containing protein</fullName>
    </recommendedName>
</protein>
<gene>
    <name evidence="2" type="ORF">QJS10_CPA08g00369</name>
</gene>